<feature type="region of interest" description="Disordered" evidence="1">
    <location>
        <begin position="119"/>
        <end position="145"/>
    </location>
</feature>
<dbReference type="GeneID" id="303246638"/>
<evidence type="ECO:0000256" key="2">
    <source>
        <dbReference type="SAM" id="Phobius"/>
    </source>
</evidence>
<sequence>MTAASRRRPVDWQPLCESDPVPGDPEEIRSEVAHMVSVAKKLRDQAKNLKAISDDETLKGKYVKALREESSTLEKHMREVAGRYERVHGHLTTWADELEVFQADADKVLHKAKQKQDEFEAEKIKKAQSNDGDTSQVSPSGEDGAYEDHLESYRKQLSTIIGDRDDSANRHEGKIRSEIDDVIRDSTWDNVKGWVHDYADMIKAFIDVLGWVATFAGFLALAIPGLNFLVLGIAGLTLLLRLALVTSGDATWMDVLFDVVGGLLVVGGLGAAAKLARGAKVTVNAAQAARTTGLSHGLRGVKGILDDMGRLMSNMPKGPGSQAVSAARNSMRKSISQNVGSVTKGPLSVSPLSTLLHLGDKEMAGMAKMLRANKATFPAAAGAAADKAYKSYQASLGIAWIGMGMDVIDKTLGKSDLTSVTHEKLGTGEKPYNAGYSNWKDNTLKPAPDTHW</sequence>
<feature type="domain" description="Putative T7SS secretion signal" evidence="3">
    <location>
        <begin position="21"/>
        <end position="178"/>
    </location>
</feature>
<keyword evidence="2" id="KW-1133">Transmembrane helix</keyword>
<feature type="compositionally biased region" description="Polar residues" evidence="1">
    <location>
        <begin position="127"/>
        <end position="139"/>
    </location>
</feature>
<evidence type="ECO:0000259" key="3">
    <source>
        <dbReference type="Pfam" id="PF21725"/>
    </source>
</evidence>
<proteinExistence type="predicted"/>
<dbReference type="InterPro" id="IPR049082">
    <property type="entry name" value="T7SS_signal"/>
</dbReference>
<feature type="transmembrane region" description="Helical" evidence="2">
    <location>
        <begin position="208"/>
        <end position="235"/>
    </location>
</feature>
<dbReference type="Pfam" id="PF21725">
    <property type="entry name" value="T7SS_signal"/>
    <property type="match status" value="1"/>
</dbReference>
<organism evidence="4">
    <name type="scientific">Streptomyces sp. R17</name>
    <dbReference type="NCBI Taxonomy" id="3238626"/>
    <lineage>
        <taxon>Bacteria</taxon>
        <taxon>Bacillati</taxon>
        <taxon>Actinomycetota</taxon>
        <taxon>Actinomycetes</taxon>
        <taxon>Kitasatosporales</taxon>
        <taxon>Streptomycetaceae</taxon>
        <taxon>Streptomyces</taxon>
    </lineage>
</organism>
<dbReference type="EMBL" id="CP163433">
    <property type="protein sequence ID" value="XDQ20089.1"/>
    <property type="molecule type" value="Genomic_DNA"/>
</dbReference>
<evidence type="ECO:0000313" key="4">
    <source>
        <dbReference type="EMBL" id="XDQ20089.1"/>
    </source>
</evidence>
<keyword evidence="2" id="KW-0472">Membrane</keyword>
<dbReference type="AlphaFoldDB" id="A0AB39NSW7"/>
<reference evidence="4" key="1">
    <citation type="submission" date="2024-07" db="EMBL/GenBank/DDBJ databases">
        <authorList>
            <person name="Yu S.T."/>
        </authorList>
    </citation>
    <scope>NUCLEOTIDE SEQUENCE</scope>
    <source>
        <strain evidence="4">R17</strain>
    </source>
</reference>
<dbReference type="RefSeq" id="WP_228730860.1">
    <property type="nucleotide sequence ID" value="NZ_CP163433.1"/>
</dbReference>
<accession>A0AB39NSW7</accession>
<protein>
    <submittedName>
        <fullName evidence="4">T7SS-secreted protein</fullName>
    </submittedName>
</protein>
<feature type="transmembrane region" description="Helical" evidence="2">
    <location>
        <begin position="255"/>
        <end position="273"/>
    </location>
</feature>
<feature type="region of interest" description="Disordered" evidence="1">
    <location>
        <begin position="1"/>
        <end position="24"/>
    </location>
</feature>
<keyword evidence="2" id="KW-0812">Transmembrane</keyword>
<evidence type="ECO:0000256" key="1">
    <source>
        <dbReference type="SAM" id="MobiDB-lite"/>
    </source>
</evidence>
<name>A0AB39NSW7_9ACTN</name>
<gene>
    <name evidence="4" type="ORF">AB5J48_19025</name>
</gene>